<evidence type="ECO:0000256" key="3">
    <source>
        <dbReference type="ARBA" id="ARBA00023242"/>
    </source>
</evidence>
<keyword evidence="7" id="KW-1185">Reference proteome</keyword>
<feature type="compositionally biased region" description="Basic and acidic residues" evidence="4">
    <location>
        <begin position="431"/>
        <end position="441"/>
    </location>
</feature>
<accession>A0A642UMN5</accession>
<sequence length="532" mass="60293">MSSDLDDVDAFDQQRNRILLEQAGEYARHSDASDYSDDEEEVLALDNGDAHGGDSDDDDEEDDEDDNLDEEQDGEVDEDDDDAAAAWNDVYGGDDADGTEEALKQQKRHLQDLAMDDYVDEEVEEEWQRVKESSEKSATVFSIRDAAEMATEDKSRLLKQMFPEFMPLVKEMVQLQPQLDQLEALPANDLVTAKVAALRSYLGTVSSYFALFVDNLAQGDSFTTMKDSPVMPMLLQAREVWRQASELPDEAVEPFDDDSLDHVEQEEIVDEDMEAPEEDEEMEVLEEEEDDEDVDDLSEADEAEADTAEFTIDTTKQRTLPSVDKFATTVDDEDKQRRKKALSFYTSKIDKAQQRQAAHVDVGGDHDIPYKEREFERRQRLLEEARQRGLGGGDLGNDDDESDHGDGQGEVGEDDYYDQVKQARDHKKQARKEAHVAAKQAMKEGKLAEVMESLGDDGKRAVNYQILKNKGLTPHRKKEYRNARVKKRKQYEKAKKKLKSTRAVYDADAARGPYEGEKTGIKKNLSRSVKLV</sequence>
<evidence type="ECO:0000256" key="4">
    <source>
        <dbReference type="SAM" id="MobiDB-lite"/>
    </source>
</evidence>
<evidence type="ECO:0000259" key="5">
    <source>
        <dbReference type="Pfam" id="PF09368"/>
    </source>
</evidence>
<feature type="domain" description="Sas10 C-terminal" evidence="5">
    <location>
        <begin position="457"/>
        <end position="531"/>
    </location>
</feature>
<feature type="region of interest" description="Disordered" evidence="4">
    <location>
        <begin position="513"/>
        <end position="532"/>
    </location>
</feature>
<reference evidence="6 7" key="1">
    <citation type="submission" date="2019-07" db="EMBL/GenBank/DDBJ databases">
        <title>Genome assembly of two rare yeast pathogens: Diutina rugosa and Trichomonascus ciferrii.</title>
        <authorList>
            <person name="Mixao V."/>
            <person name="Saus E."/>
            <person name="Hansen A."/>
            <person name="Lass-Flor C."/>
            <person name="Gabaldon T."/>
        </authorList>
    </citation>
    <scope>NUCLEOTIDE SEQUENCE [LARGE SCALE GENOMIC DNA]</scope>
    <source>
        <strain evidence="6 7">CBS 613</strain>
    </source>
</reference>
<evidence type="ECO:0000256" key="2">
    <source>
        <dbReference type="ARBA" id="ARBA00010979"/>
    </source>
</evidence>
<proteinExistence type="inferred from homology"/>
<feature type="compositionally biased region" description="Basic and acidic residues" evidence="4">
    <location>
        <begin position="362"/>
        <end position="387"/>
    </location>
</feature>
<dbReference type="RefSeq" id="XP_034012116.1">
    <property type="nucleotide sequence ID" value="XM_034155788.1"/>
</dbReference>
<feature type="region of interest" description="Disordered" evidence="4">
    <location>
        <begin position="267"/>
        <end position="441"/>
    </location>
</feature>
<comment type="caution">
    <text evidence="6">The sequence shown here is derived from an EMBL/GenBank/DDBJ whole genome shotgun (WGS) entry which is preliminary data.</text>
</comment>
<evidence type="ECO:0000313" key="6">
    <source>
        <dbReference type="EMBL" id="KAA8901818.1"/>
    </source>
</evidence>
<dbReference type="EMBL" id="SWFT01000098">
    <property type="protein sequence ID" value="KAA8901818.1"/>
    <property type="molecule type" value="Genomic_DNA"/>
</dbReference>
<keyword evidence="3" id="KW-0539">Nucleus</keyword>
<comment type="similarity">
    <text evidence="2">Belongs to the SAS10 family.</text>
</comment>
<dbReference type="PANTHER" id="PTHR13237">
    <property type="entry name" value="SOMETHING ABOUT SILENCING PROTEIN 10-RELATED"/>
    <property type="match status" value="1"/>
</dbReference>
<dbReference type="GeneID" id="54781718"/>
<dbReference type="VEuPathDB" id="FungiDB:DIURU_003067"/>
<feature type="compositionally biased region" description="Acidic residues" evidence="4">
    <location>
        <begin position="267"/>
        <end position="307"/>
    </location>
</feature>
<evidence type="ECO:0000256" key="1">
    <source>
        <dbReference type="ARBA" id="ARBA00004123"/>
    </source>
</evidence>
<evidence type="ECO:0000313" key="7">
    <source>
        <dbReference type="Proteomes" id="UP000449547"/>
    </source>
</evidence>
<name>A0A642UMN5_DIURU</name>
<dbReference type="InterPro" id="IPR018972">
    <property type="entry name" value="Sas10_C_dom"/>
</dbReference>
<feature type="compositionally biased region" description="Acidic residues" evidence="4">
    <location>
        <begin position="55"/>
        <end position="83"/>
    </location>
</feature>
<comment type="subcellular location">
    <subcellularLocation>
        <location evidence="1">Nucleus</location>
    </subcellularLocation>
</comment>
<dbReference type="OMA" id="KSMKPVW"/>
<dbReference type="AlphaFoldDB" id="A0A642UMN5"/>
<feature type="region of interest" description="Disordered" evidence="4">
    <location>
        <begin position="21"/>
        <end position="97"/>
    </location>
</feature>
<feature type="compositionally biased region" description="Acidic residues" evidence="4">
    <location>
        <begin position="34"/>
        <end position="43"/>
    </location>
</feature>
<dbReference type="Pfam" id="PF09368">
    <property type="entry name" value="Sas10"/>
    <property type="match status" value="1"/>
</dbReference>
<dbReference type="Proteomes" id="UP000449547">
    <property type="component" value="Unassembled WGS sequence"/>
</dbReference>
<dbReference type="PANTHER" id="PTHR13237:SF8">
    <property type="entry name" value="SOMETHING ABOUT SILENCING PROTEIN 10"/>
    <property type="match status" value="1"/>
</dbReference>
<feature type="region of interest" description="Disordered" evidence="4">
    <location>
        <begin position="478"/>
        <end position="498"/>
    </location>
</feature>
<organism evidence="6 7">
    <name type="scientific">Diutina rugosa</name>
    <name type="common">Yeast</name>
    <name type="synonym">Candida rugosa</name>
    <dbReference type="NCBI Taxonomy" id="5481"/>
    <lineage>
        <taxon>Eukaryota</taxon>
        <taxon>Fungi</taxon>
        <taxon>Dikarya</taxon>
        <taxon>Ascomycota</taxon>
        <taxon>Saccharomycotina</taxon>
        <taxon>Pichiomycetes</taxon>
        <taxon>Debaryomycetaceae</taxon>
        <taxon>Diutina</taxon>
    </lineage>
</organism>
<dbReference type="OrthoDB" id="1924577at2759"/>
<protein>
    <recommendedName>
        <fullName evidence="5">Sas10 C-terminal domain-containing protein</fullName>
    </recommendedName>
</protein>
<dbReference type="GO" id="GO:0000462">
    <property type="term" value="P:maturation of SSU-rRNA from tricistronic rRNA transcript (SSU-rRNA, 5.8S rRNA, LSU-rRNA)"/>
    <property type="evidence" value="ECO:0007669"/>
    <property type="project" value="TreeGrafter"/>
</dbReference>
<gene>
    <name evidence="6" type="ORF">DIURU_003067</name>
</gene>
<dbReference type="GO" id="GO:0032040">
    <property type="term" value="C:small-subunit processome"/>
    <property type="evidence" value="ECO:0007669"/>
    <property type="project" value="TreeGrafter"/>
</dbReference>